<dbReference type="GO" id="GO:0006952">
    <property type="term" value="P:defense response"/>
    <property type="evidence" value="ECO:0007669"/>
    <property type="project" value="InterPro"/>
</dbReference>
<gene>
    <name evidence="3" type="ORF">FEM48_Zijuj04G0173100</name>
</gene>
<dbReference type="InterPro" id="IPR000916">
    <property type="entry name" value="Bet_v_I/MLP"/>
</dbReference>
<dbReference type="Pfam" id="PF00407">
    <property type="entry name" value="Bet_v_1"/>
    <property type="match status" value="1"/>
</dbReference>
<dbReference type="AlphaFoldDB" id="A0A978VL59"/>
<dbReference type="Proteomes" id="UP000813462">
    <property type="component" value="Unassembled WGS sequence"/>
</dbReference>
<evidence type="ECO:0000259" key="2">
    <source>
        <dbReference type="SMART" id="SM01037"/>
    </source>
</evidence>
<reference evidence="3" key="1">
    <citation type="journal article" date="2021" name="Front. Plant Sci.">
        <title>Chromosome-Scale Genome Assembly for Chinese Sour Jujube and Insights Into Its Genome Evolution and Domestication Signature.</title>
        <authorList>
            <person name="Shen L.-Y."/>
            <person name="Luo H."/>
            <person name="Wang X.-L."/>
            <person name="Wang X.-M."/>
            <person name="Qiu X.-J."/>
            <person name="Liu H."/>
            <person name="Zhou S.-S."/>
            <person name="Jia K.-H."/>
            <person name="Nie S."/>
            <person name="Bao Y.-T."/>
            <person name="Zhang R.-G."/>
            <person name="Yun Q.-Z."/>
            <person name="Chai Y.-H."/>
            <person name="Lu J.-Y."/>
            <person name="Li Y."/>
            <person name="Zhao S.-W."/>
            <person name="Mao J.-F."/>
            <person name="Jia S.-G."/>
            <person name="Mao Y.-M."/>
        </authorList>
    </citation>
    <scope>NUCLEOTIDE SEQUENCE</scope>
    <source>
        <strain evidence="3">AT0</strain>
        <tissue evidence="3">Leaf</tissue>
    </source>
</reference>
<dbReference type="InterPro" id="IPR023393">
    <property type="entry name" value="START-like_dom_sf"/>
</dbReference>
<protein>
    <recommendedName>
        <fullName evidence="2">Bet v I/Major latex protein domain-containing protein</fullName>
    </recommendedName>
</protein>
<dbReference type="Gene3D" id="3.30.530.20">
    <property type="match status" value="1"/>
</dbReference>
<accession>A0A978VL59</accession>
<name>A0A978VL59_ZIZJJ</name>
<evidence type="ECO:0000313" key="4">
    <source>
        <dbReference type="Proteomes" id="UP000813462"/>
    </source>
</evidence>
<dbReference type="OrthoDB" id="1567931at2759"/>
<dbReference type="PANTHER" id="PTHR31338">
    <property type="entry name" value="POLYKETIDE CYCLASE/DEHYDRASE AND LIPID TRANSPORT SUPERFAMILY PROTEIN"/>
    <property type="match status" value="1"/>
</dbReference>
<feature type="domain" description="Bet v I/Major latex protein" evidence="2">
    <location>
        <begin position="2"/>
        <end position="151"/>
    </location>
</feature>
<dbReference type="PANTHER" id="PTHR31338:SF16">
    <property type="entry name" value="POLYKETIDE CYCLASE_DEHYDRASE AND LIPID TRANSPORT SUPERFAMILY PROTEIN"/>
    <property type="match status" value="1"/>
</dbReference>
<proteinExistence type="inferred from homology"/>
<dbReference type="SUPFAM" id="SSF55961">
    <property type="entry name" value="Bet v1-like"/>
    <property type="match status" value="1"/>
</dbReference>
<dbReference type="EMBL" id="JAEACU010000004">
    <property type="protein sequence ID" value="KAH7533828.1"/>
    <property type="molecule type" value="Genomic_DNA"/>
</dbReference>
<organism evidence="3 4">
    <name type="scientific">Ziziphus jujuba var. spinosa</name>
    <dbReference type="NCBI Taxonomy" id="714518"/>
    <lineage>
        <taxon>Eukaryota</taxon>
        <taxon>Viridiplantae</taxon>
        <taxon>Streptophyta</taxon>
        <taxon>Embryophyta</taxon>
        <taxon>Tracheophyta</taxon>
        <taxon>Spermatophyta</taxon>
        <taxon>Magnoliopsida</taxon>
        <taxon>eudicotyledons</taxon>
        <taxon>Gunneridae</taxon>
        <taxon>Pentapetalae</taxon>
        <taxon>rosids</taxon>
        <taxon>fabids</taxon>
        <taxon>Rosales</taxon>
        <taxon>Rhamnaceae</taxon>
        <taxon>Paliureae</taxon>
        <taxon>Ziziphus</taxon>
    </lineage>
</organism>
<dbReference type="SMART" id="SM01037">
    <property type="entry name" value="Bet_v_1"/>
    <property type="match status" value="1"/>
</dbReference>
<comment type="similarity">
    <text evidence="1">Belongs to the MLP family.</text>
</comment>
<evidence type="ECO:0000313" key="3">
    <source>
        <dbReference type="EMBL" id="KAH7533828.1"/>
    </source>
</evidence>
<evidence type="ECO:0000256" key="1">
    <source>
        <dbReference type="ARBA" id="ARBA00038242"/>
    </source>
</evidence>
<sequence length="151" mass="16818">MAQITKVEAQVEIKSSTEKLYGFFKNQMGRLVQMFPQNFKSCEILGGGDAITTGTIMSWKYDLGNGPISVKVKAEAIDEEKSIAFVVFDGDLLKLYNTFNTKIHIFKASNGSAQAKWSIEFDRANQNAPNPNENLDLAIKIFKGVDAYLLQ</sequence>
<dbReference type="InterPro" id="IPR052006">
    <property type="entry name" value="MLP-like"/>
</dbReference>
<comment type="caution">
    <text evidence="3">The sequence shown here is derived from an EMBL/GenBank/DDBJ whole genome shotgun (WGS) entry which is preliminary data.</text>
</comment>